<keyword evidence="4" id="KW-1185">Reference proteome</keyword>
<feature type="compositionally biased region" description="Basic and acidic residues" evidence="1">
    <location>
        <begin position="42"/>
        <end position="52"/>
    </location>
</feature>
<feature type="domain" description="DUF2423" evidence="2">
    <location>
        <begin position="1"/>
        <end position="43"/>
    </location>
</feature>
<dbReference type="OrthoDB" id="4087970at2759"/>
<proteinExistence type="predicted"/>
<feature type="region of interest" description="Disordered" evidence="1">
    <location>
        <begin position="1"/>
        <end position="133"/>
    </location>
</feature>
<dbReference type="InterPro" id="IPR019434">
    <property type="entry name" value="DUF2423"/>
</dbReference>
<feature type="compositionally biased region" description="Basic residues" evidence="1">
    <location>
        <begin position="99"/>
        <end position="111"/>
    </location>
</feature>
<comment type="caution">
    <text evidence="3">The sequence shown here is derived from an EMBL/GenBank/DDBJ whole genome shotgun (WGS) entry which is preliminary data.</text>
</comment>
<evidence type="ECO:0000313" key="3">
    <source>
        <dbReference type="EMBL" id="RFU72253.1"/>
    </source>
</evidence>
<evidence type="ECO:0000313" key="4">
    <source>
        <dbReference type="Proteomes" id="UP000266272"/>
    </source>
</evidence>
<dbReference type="PANTHER" id="PTHR28219:SF1">
    <property type="entry name" value="UPF0642 PROTEIN YBL028C"/>
    <property type="match status" value="1"/>
</dbReference>
<organism evidence="3 4">
    <name type="scientific">Trichoderma arundinaceum</name>
    <dbReference type="NCBI Taxonomy" id="490622"/>
    <lineage>
        <taxon>Eukaryota</taxon>
        <taxon>Fungi</taxon>
        <taxon>Dikarya</taxon>
        <taxon>Ascomycota</taxon>
        <taxon>Pezizomycotina</taxon>
        <taxon>Sordariomycetes</taxon>
        <taxon>Hypocreomycetidae</taxon>
        <taxon>Hypocreales</taxon>
        <taxon>Hypocreaceae</taxon>
        <taxon>Trichoderma</taxon>
    </lineage>
</organism>
<gene>
    <name evidence="3" type="ORF">TARUN_10007</name>
</gene>
<dbReference type="GO" id="GO:0030687">
    <property type="term" value="C:preribosome, large subunit precursor"/>
    <property type="evidence" value="ECO:0007669"/>
    <property type="project" value="TreeGrafter"/>
</dbReference>
<evidence type="ECO:0000256" key="1">
    <source>
        <dbReference type="SAM" id="MobiDB-lite"/>
    </source>
</evidence>
<dbReference type="PANTHER" id="PTHR28219">
    <property type="entry name" value="UPF0642 PROTEIN YBL028C"/>
    <property type="match status" value="1"/>
</dbReference>
<feature type="compositionally biased region" description="Low complexity" evidence="1">
    <location>
        <begin position="1"/>
        <end position="11"/>
    </location>
</feature>
<sequence>MAKSSRSSSKKFNNQRKAASIFGPAETARQERLSAKLLELAKQAKPEPAEMKIDEDEGDNAQDKEEQAAADETCIYHPLSSQPSQSMDVDSKKPTRALISKKRIDKRRKKSSITFPKYSDRLAAKKKRSAKQA</sequence>
<dbReference type="EMBL" id="PXOA01000912">
    <property type="protein sequence ID" value="RFU72253.1"/>
    <property type="molecule type" value="Genomic_DNA"/>
</dbReference>
<dbReference type="Pfam" id="PF10338">
    <property type="entry name" value="YBL028C_N"/>
    <property type="match status" value="1"/>
</dbReference>
<dbReference type="Proteomes" id="UP000266272">
    <property type="component" value="Unassembled WGS sequence"/>
</dbReference>
<reference evidence="3 4" key="1">
    <citation type="journal article" date="2018" name="PLoS Pathog.">
        <title>Evolution of structural diversity of trichothecenes, a family of toxins produced by plant pathogenic and entomopathogenic fungi.</title>
        <authorList>
            <person name="Proctor R.H."/>
            <person name="McCormick S.P."/>
            <person name="Kim H.S."/>
            <person name="Cardoza R.E."/>
            <person name="Stanley A.M."/>
            <person name="Lindo L."/>
            <person name="Kelly A."/>
            <person name="Brown D.W."/>
            <person name="Lee T."/>
            <person name="Vaughan M.M."/>
            <person name="Alexander N.J."/>
            <person name="Busman M."/>
            <person name="Gutierrez S."/>
        </authorList>
    </citation>
    <scope>NUCLEOTIDE SEQUENCE [LARGE SCALE GENOMIC DNA]</scope>
    <source>
        <strain evidence="3 4">IBT 40837</strain>
    </source>
</reference>
<evidence type="ECO:0000259" key="2">
    <source>
        <dbReference type="Pfam" id="PF10338"/>
    </source>
</evidence>
<name>A0A395N9A4_TRIAR</name>
<feature type="compositionally biased region" description="Basic residues" evidence="1">
    <location>
        <begin position="124"/>
        <end position="133"/>
    </location>
</feature>
<dbReference type="AlphaFoldDB" id="A0A395N9A4"/>
<accession>A0A395N9A4</accession>
<feature type="compositionally biased region" description="Polar residues" evidence="1">
    <location>
        <begin position="79"/>
        <end position="88"/>
    </location>
</feature>
<protein>
    <recommendedName>
        <fullName evidence="2">DUF2423 domain-containing protein</fullName>
    </recommendedName>
</protein>